<dbReference type="Gene3D" id="2.160.20.10">
    <property type="entry name" value="Single-stranded right-handed beta-helix, Pectin lyase-like"/>
    <property type="match status" value="2"/>
</dbReference>
<feature type="domain" description="Rhamnogalacturonase A/B/Epimerase-like pectate lyase" evidence="2">
    <location>
        <begin position="594"/>
        <end position="652"/>
    </location>
</feature>
<keyword evidence="3" id="KW-0456">Lyase</keyword>
<keyword evidence="1" id="KW-1133">Transmembrane helix</keyword>
<dbReference type="CDD" id="cd23668">
    <property type="entry name" value="GH55_beta13glucanase-like"/>
    <property type="match status" value="1"/>
</dbReference>
<dbReference type="PANTHER" id="PTHR33928:SF2">
    <property type="entry name" value="PECTATE LYASE SUPERFAMILY PROTEIN DOMAIN-CONTAINING PROTEIN-RELATED"/>
    <property type="match status" value="1"/>
</dbReference>
<dbReference type="Pfam" id="PF12708">
    <property type="entry name" value="Pect-lyase_RHGA_epim"/>
    <property type="match status" value="2"/>
</dbReference>
<dbReference type="InterPro" id="IPR011050">
    <property type="entry name" value="Pectin_lyase_fold/virulence"/>
</dbReference>
<accession>A0AAE0PGR2</accession>
<evidence type="ECO:0000256" key="1">
    <source>
        <dbReference type="SAM" id="Phobius"/>
    </source>
</evidence>
<reference evidence="3" key="1">
    <citation type="journal article" date="2023" name="Mol. Phylogenet. Evol.">
        <title>Genome-scale phylogeny and comparative genomics of the fungal order Sordariales.</title>
        <authorList>
            <person name="Hensen N."/>
            <person name="Bonometti L."/>
            <person name="Westerberg I."/>
            <person name="Brannstrom I.O."/>
            <person name="Guillou S."/>
            <person name="Cros-Aarteil S."/>
            <person name="Calhoun S."/>
            <person name="Haridas S."/>
            <person name="Kuo A."/>
            <person name="Mondo S."/>
            <person name="Pangilinan J."/>
            <person name="Riley R."/>
            <person name="LaButti K."/>
            <person name="Andreopoulos B."/>
            <person name="Lipzen A."/>
            <person name="Chen C."/>
            <person name="Yan M."/>
            <person name="Daum C."/>
            <person name="Ng V."/>
            <person name="Clum A."/>
            <person name="Steindorff A."/>
            <person name="Ohm R.A."/>
            <person name="Martin F."/>
            <person name="Silar P."/>
            <person name="Natvig D.O."/>
            <person name="Lalanne C."/>
            <person name="Gautier V."/>
            <person name="Ament-Velasquez S.L."/>
            <person name="Kruys A."/>
            <person name="Hutchinson M.I."/>
            <person name="Powell A.J."/>
            <person name="Barry K."/>
            <person name="Miller A.N."/>
            <person name="Grigoriev I.V."/>
            <person name="Debuchy R."/>
            <person name="Gladieux P."/>
            <person name="Hiltunen Thoren M."/>
            <person name="Johannesson H."/>
        </authorList>
    </citation>
    <scope>NUCLEOTIDE SEQUENCE</scope>
    <source>
        <strain evidence="3">FGSC 1904</strain>
    </source>
</reference>
<feature type="domain" description="Rhamnogalacturonase A/B/Epimerase-like pectate lyase" evidence="2">
    <location>
        <begin position="240"/>
        <end position="464"/>
    </location>
</feature>
<protein>
    <submittedName>
        <fullName evidence="3">Pectate lyase superfamily protein-domain-containing protein</fullName>
    </submittedName>
</protein>
<evidence type="ECO:0000313" key="3">
    <source>
        <dbReference type="EMBL" id="KAK3399180.1"/>
    </source>
</evidence>
<dbReference type="SUPFAM" id="SSF51126">
    <property type="entry name" value="Pectin lyase-like"/>
    <property type="match status" value="2"/>
</dbReference>
<keyword evidence="4" id="KW-1185">Reference proteome</keyword>
<dbReference type="EMBL" id="JAUTDP010000005">
    <property type="protein sequence ID" value="KAK3399180.1"/>
    <property type="molecule type" value="Genomic_DNA"/>
</dbReference>
<feature type="transmembrane region" description="Helical" evidence="1">
    <location>
        <begin position="180"/>
        <end position="202"/>
    </location>
</feature>
<dbReference type="GO" id="GO:0016829">
    <property type="term" value="F:lyase activity"/>
    <property type="evidence" value="ECO:0007669"/>
    <property type="project" value="UniProtKB-KW"/>
</dbReference>
<dbReference type="GO" id="GO:0004650">
    <property type="term" value="F:polygalacturonase activity"/>
    <property type="evidence" value="ECO:0007669"/>
    <property type="project" value="InterPro"/>
</dbReference>
<dbReference type="InterPro" id="IPR039279">
    <property type="entry name" value="QRT3-like"/>
</dbReference>
<dbReference type="AlphaFoldDB" id="A0AAE0PGR2"/>
<organism evidence="3 4">
    <name type="scientific">Sordaria brevicollis</name>
    <dbReference type="NCBI Taxonomy" id="83679"/>
    <lineage>
        <taxon>Eukaryota</taxon>
        <taxon>Fungi</taxon>
        <taxon>Dikarya</taxon>
        <taxon>Ascomycota</taxon>
        <taxon>Pezizomycotina</taxon>
        <taxon>Sordariomycetes</taxon>
        <taxon>Sordariomycetidae</taxon>
        <taxon>Sordariales</taxon>
        <taxon>Sordariaceae</taxon>
        <taxon>Sordaria</taxon>
    </lineage>
</organism>
<proteinExistence type="predicted"/>
<name>A0AAE0PGR2_SORBR</name>
<dbReference type="FunFam" id="2.160.20.10:FF:000026">
    <property type="entry name" value="Exo-beta-1,3-glucanase Exg0"/>
    <property type="match status" value="1"/>
</dbReference>
<dbReference type="PANTHER" id="PTHR33928">
    <property type="entry name" value="POLYGALACTURONASE QRT3"/>
    <property type="match status" value="1"/>
</dbReference>
<reference evidence="3" key="2">
    <citation type="submission" date="2023-07" db="EMBL/GenBank/DDBJ databases">
        <authorList>
            <consortium name="Lawrence Berkeley National Laboratory"/>
            <person name="Haridas S."/>
            <person name="Hensen N."/>
            <person name="Bonometti L."/>
            <person name="Westerberg I."/>
            <person name="Brannstrom I.O."/>
            <person name="Guillou S."/>
            <person name="Cros-Aarteil S."/>
            <person name="Calhoun S."/>
            <person name="Kuo A."/>
            <person name="Mondo S."/>
            <person name="Pangilinan J."/>
            <person name="Riley R."/>
            <person name="LaButti K."/>
            <person name="Andreopoulos B."/>
            <person name="Lipzen A."/>
            <person name="Chen C."/>
            <person name="Yanf M."/>
            <person name="Daum C."/>
            <person name="Ng V."/>
            <person name="Clum A."/>
            <person name="Steindorff A."/>
            <person name="Ohm R."/>
            <person name="Martin F."/>
            <person name="Silar P."/>
            <person name="Natvig D."/>
            <person name="Lalanne C."/>
            <person name="Gautier V."/>
            <person name="Ament-velasquez S.L."/>
            <person name="Kruys A."/>
            <person name="Hutchinson M.I."/>
            <person name="Powell A.J."/>
            <person name="Barry K."/>
            <person name="Miller A.N."/>
            <person name="Grigoriev I.V."/>
            <person name="Debuchy R."/>
            <person name="Gladieux P."/>
            <person name="Thoren M.H."/>
            <person name="Johannesson H."/>
        </authorList>
    </citation>
    <scope>NUCLEOTIDE SEQUENCE</scope>
    <source>
        <strain evidence="3">FGSC 1904</strain>
    </source>
</reference>
<dbReference type="InterPro" id="IPR024535">
    <property type="entry name" value="RHGA/B-epi-like_pectate_lyase"/>
</dbReference>
<sequence>MESVPLDNSSREKPMSMMEDDHHGEAAIACHHSPSSSCSSPLYTPAPGSTAMAMGAGEAPGLVFDYDSDPLDEAEPLHPQAVCECDCTCGRTCSPYAISCRPPNHPSSHLDTKIHSHPHWARPCPSHSNHFPFTFYFYFSNLLSDLASRVGLSSATSTSKYRELNHRSSQKQQQSKRYSWFYIMMGLTSLLTFFLLAIRLFAPALAAPAPRQATGGWWLSNIERKGLAPFNEDSANYKVFRNVRDYGAKGDGSSDDTEAINQAISDGKRCAKGCSSSTTTPALVYFPPGTYVVSKPIIQLYYTQLVGDAINPPTLQAAPGFEGMAVIDADPYEDDGANWWVNQNNFFRQIRNFVIDLTKMPVNRGAGIHWQVAQATSLQNLVFNMRKDGGAENSQQGIFMDNGSGGFMSDLTFNGGKYGAFFGNQQFTTRNLTFNDCQTAVFMNWNWAWTFQDVKINNCQVGIDMSNGGPTGQTVGSVLVVDSKFSNTPIGIKTAYDPESPQTNGTLILDNVDMSGTAQAVYNNATGATILEGSQTVGFFAQGRAYTGKPGSAGKAVQSPQSTIKKPEVLLDSSTGKVFTRSKPQYENVPASSFLSVKSAGAKGDGKTDDSDAIQAVFDKATKDQIVYFDHGAYLVTKTIKVPKEIKITGEIWPMILAGGDKTFKDQKNPKPVFQVGQPGDTGAVEMSDLIFGTAGPQPGAIMMEWNLAGTKQGDAALWDVHTRIGGYAGTELQLEKCAKNPNATNPIPEDCFGSFMMLHVPPKGSVYLENTWYWVADHDLEPAANNAQIDVFNGRGVLIEGDGPVWGWATASEHSVLYNYQFSNASNVYLALIQTETPYFQGNPDATKPFEVNAQFDDPDFSKSCADDTTGLCKRAWGVRAVNSKDIFIYGAGLYSFFDNYGQDCLKTQSCQTNMVSLENSAVNFFGLSTKASVNMLTIDGKSMAEDKDNRNNFCATLALFRSSA</sequence>
<evidence type="ECO:0000259" key="2">
    <source>
        <dbReference type="Pfam" id="PF12708"/>
    </source>
</evidence>
<dbReference type="Proteomes" id="UP001281003">
    <property type="component" value="Unassembled WGS sequence"/>
</dbReference>
<dbReference type="FunFam" id="2.160.20.10:FF:000023">
    <property type="entry name" value="Exo-beta-1,3-glucanase Exg0"/>
    <property type="match status" value="1"/>
</dbReference>
<comment type="caution">
    <text evidence="3">The sequence shown here is derived from an EMBL/GenBank/DDBJ whole genome shotgun (WGS) entry which is preliminary data.</text>
</comment>
<dbReference type="InterPro" id="IPR012334">
    <property type="entry name" value="Pectin_lyas_fold"/>
</dbReference>
<gene>
    <name evidence="3" type="ORF">B0T20DRAFT_409441</name>
</gene>
<keyword evidence="1" id="KW-0812">Transmembrane</keyword>
<keyword evidence="1" id="KW-0472">Membrane</keyword>
<evidence type="ECO:0000313" key="4">
    <source>
        <dbReference type="Proteomes" id="UP001281003"/>
    </source>
</evidence>